<reference evidence="2" key="1">
    <citation type="journal article" date="2022" name="Mol. Ecol. Resour.">
        <title>The genomes of chicory, endive, great burdock and yacon provide insights into Asteraceae palaeo-polyploidization history and plant inulin production.</title>
        <authorList>
            <person name="Fan W."/>
            <person name="Wang S."/>
            <person name="Wang H."/>
            <person name="Wang A."/>
            <person name="Jiang F."/>
            <person name="Liu H."/>
            <person name="Zhao H."/>
            <person name="Xu D."/>
            <person name="Zhang Y."/>
        </authorList>
    </citation>
    <scope>NUCLEOTIDE SEQUENCE [LARGE SCALE GENOMIC DNA]</scope>
    <source>
        <strain evidence="2">cv. Yunnan</strain>
    </source>
</reference>
<organism evidence="1 2">
    <name type="scientific">Smallanthus sonchifolius</name>
    <dbReference type="NCBI Taxonomy" id="185202"/>
    <lineage>
        <taxon>Eukaryota</taxon>
        <taxon>Viridiplantae</taxon>
        <taxon>Streptophyta</taxon>
        <taxon>Embryophyta</taxon>
        <taxon>Tracheophyta</taxon>
        <taxon>Spermatophyta</taxon>
        <taxon>Magnoliopsida</taxon>
        <taxon>eudicotyledons</taxon>
        <taxon>Gunneridae</taxon>
        <taxon>Pentapetalae</taxon>
        <taxon>asterids</taxon>
        <taxon>campanulids</taxon>
        <taxon>Asterales</taxon>
        <taxon>Asteraceae</taxon>
        <taxon>Asteroideae</taxon>
        <taxon>Heliantheae alliance</taxon>
        <taxon>Millerieae</taxon>
        <taxon>Smallanthus</taxon>
    </lineage>
</organism>
<dbReference type="EMBL" id="CM042044">
    <property type="protein sequence ID" value="KAI3686580.1"/>
    <property type="molecule type" value="Genomic_DNA"/>
</dbReference>
<evidence type="ECO:0000313" key="2">
    <source>
        <dbReference type="Proteomes" id="UP001056120"/>
    </source>
</evidence>
<keyword evidence="2" id="KW-1185">Reference proteome</keyword>
<sequence length="314" mass="36264">MEILAIFPSWLLTSILVIFMFNIFLRRLKSSTLATKLPPNPPKLPIIGNLHQLVGKPRHQALWRLSERYSPFMLVHIGSKPFLVISSSSMAKQILKTQDHIFCSRHMNYASKRITYNFLDVAFSPQSDRRREMRKILVSEFFNRKRAKFLNALAAENDSMVRSLFLHPPNNVVNLNKVMLATISGVICKVRFGVNFREEPLKGVLWGKMLEESMVVLNGSFVDSFPWIGRIIDHFSGWNGRLERCFNDLDSYIEMVIDQHHNGTAPLTSEDDKDFVQVLLELSSEDTDSDCRLTKEDVKAHVIVIKHAFYYDIY</sequence>
<proteinExistence type="predicted"/>
<reference evidence="1 2" key="2">
    <citation type="journal article" date="2022" name="Mol. Ecol. Resour.">
        <title>The genomes of chicory, endive, great burdock and yacon provide insights into Asteraceae paleo-polyploidization history and plant inulin production.</title>
        <authorList>
            <person name="Fan W."/>
            <person name="Wang S."/>
            <person name="Wang H."/>
            <person name="Wang A."/>
            <person name="Jiang F."/>
            <person name="Liu H."/>
            <person name="Zhao H."/>
            <person name="Xu D."/>
            <person name="Zhang Y."/>
        </authorList>
    </citation>
    <scope>NUCLEOTIDE SEQUENCE [LARGE SCALE GENOMIC DNA]</scope>
    <source>
        <strain evidence="2">cv. Yunnan</strain>
        <tissue evidence="1">Leaves</tissue>
    </source>
</reference>
<accession>A0ACB8YND4</accession>
<gene>
    <name evidence="1" type="ORF">L1987_80260</name>
</gene>
<name>A0ACB8YND4_9ASTR</name>
<protein>
    <submittedName>
        <fullName evidence="1">Uncharacterized protein</fullName>
    </submittedName>
</protein>
<comment type="caution">
    <text evidence="1">The sequence shown here is derived from an EMBL/GenBank/DDBJ whole genome shotgun (WGS) entry which is preliminary data.</text>
</comment>
<dbReference type="Proteomes" id="UP001056120">
    <property type="component" value="Linkage Group LG27"/>
</dbReference>
<evidence type="ECO:0000313" key="1">
    <source>
        <dbReference type="EMBL" id="KAI3686580.1"/>
    </source>
</evidence>